<evidence type="ECO:0000256" key="1">
    <source>
        <dbReference type="ARBA" id="ARBA00008455"/>
    </source>
</evidence>
<dbReference type="EMBL" id="BRXU01000010">
    <property type="protein sequence ID" value="GLC54477.1"/>
    <property type="molecule type" value="Genomic_DNA"/>
</dbReference>
<accession>A0A9W6F2Y9</accession>
<evidence type="ECO:0000256" key="2">
    <source>
        <dbReference type="SAM" id="MobiDB-lite"/>
    </source>
</evidence>
<dbReference type="GO" id="GO:0006508">
    <property type="term" value="P:proteolysis"/>
    <property type="evidence" value="ECO:0007669"/>
    <property type="project" value="InterPro"/>
</dbReference>
<feature type="domain" description="Peptidase C1A papain C-terminal" evidence="3">
    <location>
        <begin position="229"/>
        <end position="445"/>
    </location>
</feature>
<gene>
    <name evidence="4" type="primary">PLEST011611</name>
    <name evidence="4" type="ORF">PLESTB_000871100</name>
</gene>
<dbReference type="Pfam" id="PF00112">
    <property type="entry name" value="Peptidase_C1"/>
    <property type="match status" value="1"/>
</dbReference>
<dbReference type="Gene3D" id="3.90.70.10">
    <property type="entry name" value="Cysteine proteinases"/>
    <property type="match status" value="1"/>
</dbReference>
<dbReference type="PANTHER" id="PTHR12411">
    <property type="entry name" value="CYSTEINE PROTEASE FAMILY C1-RELATED"/>
    <property type="match status" value="1"/>
</dbReference>
<dbReference type="InterPro" id="IPR039417">
    <property type="entry name" value="Peptidase_C1A_papain-like"/>
</dbReference>
<comment type="caution">
    <text evidence="4">The sequence shown here is derived from an EMBL/GenBank/DDBJ whole genome shotgun (WGS) entry which is preliminary data.</text>
</comment>
<dbReference type="InterPro" id="IPR025660">
    <property type="entry name" value="Pept_his_AS"/>
</dbReference>
<comment type="similarity">
    <text evidence="1">Belongs to the peptidase C1 family.</text>
</comment>
<dbReference type="CDD" id="cd02248">
    <property type="entry name" value="Peptidase_C1A"/>
    <property type="match status" value="1"/>
</dbReference>
<dbReference type="InterPro" id="IPR013128">
    <property type="entry name" value="Peptidase_C1A"/>
</dbReference>
<name>A0A9W6F2Y9_9CHLO</name>
<dbReference type="GO" id="GO:0008234">
    <property type="term" value="F:cysteine-type peptidase activity"/>
    <property type="evidence" value="ECO:0007669"/>
    <property type="project" value="InterPro"/>
</dbReference>
<proteinExistence type="inferred from homology"/>
<dbReference type="AlphaFoldDB" id="A0A9W6F2Y9"/>
<dbReference type="PROSITE" id="PS00639">
    <property type="entry name" value="THIOL_PROTEASE_HIS"/>
    <property type="match status" value="1"/>
</dbReference>
<dbReference type="Proteomes" id="UP001165080">
    <property type="component" value="Unassembled WGS sequence"/>
</dbReference>
<dbReference type="InterPro" id="IPR038765">
    <property type="entry name" value="Papain-like_cys_pep_sf"/>
</dbReference>
<evidence type="ECO:0000313" key="5">
    <source>
        <dbReference type="Proteomes" id="UP001165080"/>
    </source>
</evidence>
<sequence length="466" mass="49424">MAATSPRRGMDTGTIEAIDHFYTAQSDGRPLKRTCTVAQDLEKVAQADLPDVQPGTYSIRPWDGTTADAIRYDLERAAMNGELDLPDEGSDVDPNDVAGGGVNGNPQDPDGEPDAEPVDDPVDIPLVEAALESYAPFFPTQVAVRSNSTGRRPTFRDVNIATNSRIIYTYNSLATNASSRRHGRPSYFMAPNAFVGSSIAEWYLGAAGSRPQNHSTLAVYSRVLTTSQLPASLDYRGTAADGPGVKDQLGCNGCWAFTAVGALQGAWAKATGTPLSFSEQQLLDCAWGNGNMGCSQGDPISALLYVVGGSRGIAEEGMYPYEGVGGFCRLTRSKPPLVGRFSRVVMLPAGDDAALMEALVRFGPLSVIMQVMPSFMFYSSGVYYDSSCNGTLGTGGQLYHSVVLMGYGTTADGVDYWIIKNRYGLVARAHNGTDCGINQYAAFVEVAPKAVAAAAAVGVGRRLLLG</sequence>
<protein>
    <recommendedName>
        <fullName evidence="3">Peptidase C1A papain C-terminal domain-containing protein</fullName>
    </recommendedName>
</protein>
<reference evidence="4 5" key="1">
    <citation type="journal article" date="2023" name="Commun. Biol.">
        <title>Reorganization of the ancestral sex-determining regions during the evolution of trioecy in Pleodorina starrii.</title>
        <authorList>
            <person name="Takahashi K."/>
            <person name="Suzuki S."/>
            <person name="Kawai-Toyooka H."/>
            <person name="Yamamoto K."/>
            <person name="Hamaji T."/>
            <person name="Ootsuki R."/>
            <person name="Yamaguchi H."/>
            <person name="Kawachi M."/>
            <person name="Higashiyama T."/>
            <person name="Nozaki H."/>
        </authorList>
    </citation>
    <scope>NUCLEOTIDE SEQUENCE [LARGE SCALE GENOMIC DNA]</scope>
    <source>
        <strain evidence="4 5">NIES-4479</strain>
    </source>
</reference>
<dbReference type="InterPro" id="IPR000668">
    <property type="entry name" value="Peptidase_C1A_C"/>
</dbReference>
<evidence type="ECO:0000313" key="4">
    <source>
        <dbReference type="EMBL" id="GLC54477.1"/>
    </source>
</evidence>
<dbReference type="SUPFAM" id="SSF54001">
    <property type="entry name" value="Cysteine proteinases"/>
    <property type="match status" value="1"/>
</dbReference>
<dbReference type="SMART" id="SM00645">
    <property type="entry name" value="Pept_C1"/>
    <property type="match status" value="1"/>
</dbReference>
<feature type="region of interest" description="Disordered" evidence="2">
    <location>
        <begin position="83"/>
        <end position="120"/>
    </location>
</feature>
<organism evidence="4 5">
    <name type="scientific">Pleodorina starrii</name>
    <dbReference type="NCBI Taxonomy" id="330485"/>
    <lineage>
        <taxon>Eukaryota</taxon>
        <taxon>Viridiplantae</taxon>
        <taxon>Chlorophyta</taxon>
        <taxon>core chlorophytes</taxon>
        <taxon>Chlorophyceae</taxon>
        <taxon>CS clade</taxon>
        <taxon>Chlamydomonadales</taxon>
        <taxon>Volvocaceae</taxon>
        <taxon>Pleodorina</taxon>
    </lineage>
</organism>
<keyword evidence="5" id="KW-1185">Reference proteome</keyword>
<evidence type="ECO:0000259" key="3">
    <source>
        <dbReference type="SMART" id="SM00645"/>
    </source>
</evidence>
<feature type="compositionally biased region" description="Acidic residues" evidence="2">
    <location>
        <begin position="109"/>
        <end position="120"/>
    </location>
</feature>
<dbReference type="PRINTS" id="PR00705">
    <property type="entry name" value="PAPAIN"/>
</dbReference>
<feature type="compositionally biased region" description="Acidic residues" evidence="2">
    <location>
        <begin position="84"/>
        <end position="94"/>
    </location>
</feature>